<gene>
    <name evidence="6" type="ORF">C1853_11350</name>
    <name evidence="5" type="ORF">C1871_14345</name>
    <name evidence="4" type="ORF">C1872_12830</name>
    <name evidence="3" type="ORF">C1875_07640</name>
    <name evidence="2" type="ORF">GO726_13165</name>
</gene>
<dbReference type="Proteomes" id="UP000253915">
    <property type="component" value="Unassembled WGS sequence"/>
</dbReference>
<comment type="caution">
    <text evidence="5">The sequence shown here is derived from an EMBL/GenBank/DDBJ whole genome shotgun (WGS) entry which is preliminary data.</text>
</comment>
<keyword evidence="1" id="KW-0732">Signal</keyword>
<evidence type="ECO:0000313" key="2">
    <source>
        <dbReference type="EMBL" id="MVN34105.1"/>
    </source>
</evidence>
<dbReference type="EMBL" id="PPUQ01000016">
    <property type="protein sequence ID" value="RDC36761.1"/>
    <property type="molecule type" value="Genomic_DNA"/>
</dbReference>
<evidence type="ECO:0000313" key="8">
    <source>
        <dbReference type="Proteomes" id="UP000253857"/>
    </source>
</evidence>
<accession>A0A369MWL6</accession>
<protein>
    <submittedName>
        <fullName evidence="5">Uncharacterized protein</fullName>
    </submittedName>
</protein>
<dbReference type="Gene3D" id="1.10.1130.10">
    <property type="entry name" value="Flavocytochrome C3, Chain A"/>
    <property type="match status" value="1"/>
</dbReference>
<dbReference type="EMBL" id="PPTY01000042">
    <property type="protein sequence ID" value="RDB81723.1"/>
    <property type="molecule type" value="Genomic_DNA"/>
</dbReference>
<dbReference type="AlphaFoldDB" id="A0A369MWL6"/>
<organism evidence="5 8">
    <name type="scientific">Eggerthella lenta</name>
    <name type="common">Eubacterium lentum</name>
    <dbReference type="NCBI Taxonomy" id="84112"/>
    <lineage>
        <taxon>Bacteria</taxon>
        <taxon>Bacillati</taxon>
        <taxon>Actinomycetota</taxon>
        <taxon>Coriobacteriia</taxon>
        <taxon>Eggerthellales</taxon>
        <taxon>Eggerthellaceae</taxon>
        <taxon>Eggerthella</taxon>
    </lineage>
</organism>
<dbReference type="PROSITE" id="PS51257">
    <property type="entry name" value="PROKAR_LIPOPROTEIN"/>
    <property type="match status" value="1"/>
</dbReference>
<evidence type="ECO:0000313" key="5">
    <source>
        <dbReference type="EMBL" id="RDB81723.1"/>
    </source>
</evidence>
<evidence type="ECO:0000313" key="4">
    <source>
        <dbReference type="EMBL" id="RDB76321.1"/>
    </source>
</evidence>
<feature type="signal peptide" evidence="1">
    <location>
        <begin position="1"/>
        <end position="23"/>
    </location>
</feature>
<name>A0A369MWL6_EGGLN</name>
<dbReference type="EMBL" id="PPTX01000022">
    <property type="protein sequence ID" value="RDB76321.1"/>
    <property type="molecule type" value="Genomic_DNA"/>
</dbReference>
<dbReference type="EMBL" id="WPOM01000037">
    <property type="protein sequence ID" value="MVN34105.1"/>
    <property type="molecule type" value="Genomic_DNA"/>
</dbReference>
<sequence>MKKFTGAATISCAVIALALTACAPQSNENGAASADDAKETPITVAWSADSECGTCHATEQASYDDAACVASTHEGQACISCHADASGLATAHEGKTASDTMPKKLKKTEVPDDACLSCHYGAREELVAATVDVAVVDSKGTAVNPHDVTPSEQHDTIRCADCHGMHDAEKLADKADAECASCHHADVFECYTCHD</sequence>
<dbReference type="InterPro" id="IPR036280">
    <property type="entry name" value="Multihaem_cyt_sf"/>
</dbReference>
<evidence type="ECO:0000313" key="3">
    <source>
        <dbReference type="EMBL" id="RDB70625.1"/>
    </source>
</evidence>
<evidence type="ECO:0000313" key="6">
    <source>
        <dbReference type="EMBL" id="RDC36761.1"/>
    </source>
</evidence>
<evidence type="ECO:0000256" key="1">
    <source>
        <dbReference type="SAM" id="SignalP"/>
    </source>
</evidence>
<evidence type="ECO:0000313" key="10">
    <source>
        <dbReference type="Proteomes" id="UP000253970"/>
    </source>
</evidence>
<dbReference type="Proteomes" id="UP000253752">
    <property type="component" value="Unassembled WGS sequence"/>
</dbReference>
<reference evidence="2 11" key="2">
    <citation type="submission" date="2019-11" db="EMBL/GenBank/DDBJ databases">
        <title>Whole genome shotgun sequencing (WGS) data from Adlercreutzia equolifaciens ResAG-91, Eggerthella lenta MRI-F36, MRI-F37, MRI-F40, ResAG-49, ResAG-88, ResAG-121, ResAG-145, and Gordonibacter sp. ResAG-5, ResAG-26, ResAG-43, ResAG-50, ResAG-59.</title>
        <authorList>
            <person name="Stoll D.A."/>
            <person name="Danylec N."/>
            <person name="Franz C.M.A.P."/>
            <person name="Huch M."/>
        </authorList>
    </citation>
    <scope>NUCLEOTIDE SEQUENCE [LARGE SCALE GENOMIC DNA]</scope>
    <source>
        <strain evidence="2 11">ResAG-88</strain>
    </source>
</reference>
<dbReference type="OMA" id="LNCHENL"/>
<dbReference type="EMBL" id="PPTU01000009">
    <property type="protein sequence ID" value="RDB70625.1"/>
    <property type="molecule type" value="Genomic_DNA"/>
</dbReference>
<evidence type="ECO:0000313" key="7">
    <source>
        <dbReference type="Proteomes" id="UP000253752"/>
    </source>
</evidence>
<feature type="chain" id="PRO_5044389199" evidence="1">
    <location>
        <begin position="24"/>
        <end position="195"/>
    </location>
</feature>
<reference evidence="7 8" key="1">
    <citation type="journal article" date="2018" name="Elife">
        <title>Discovery and characterization of a prevalent human gut bacterial enzyme sufficient for the inactivation of a family of plant toxins.</title>
        <authorList>
            <person name="Koppel N."/>
            <person name="Bisanz J.E."/>
            <person name="Pandelia M.E."/>
            <person name="Turnbaugh P.J."/>
            <person name="Balskus E.P."/>
        </authorList>
    </citation>
    <scope>NUCLEOTIDE SEQUENCE [LARGE SCALE GENOMIC DNA]</scope>
    <source>
        <strain evidence="6 9">16A</strain>
        <strain evidence="5 8">FAA1-1-60AUCSF</strain>
        <strain evidence="4 7">MR1 #12</strain>
        <strain evidence="3 10">W1 BHI 6</strain>
    </source>
</reference>
<evidence type="ECO:0000313" key="11">
    <source>
        <dbReference type="Proteomes" id="UP000436429"/>
    </source>
</evidence>
<dbReference type="Proteomes" id="UP000253970">
    <property type="component" value="Unassembled WGS sequence"/>
</dbReference>
<dbReference type="GeneID" id="69510047"/>
<dbReference type="SUPFAM" id="SSF48695">
    <property type="entry name" value="Multiheme cytochromes"/>
    <property type="match status" value="1"/>
</dbReference>
<dbReference type="RefSeq" id="WP_009306190.1">
    <property type="nucleotide sequence ID" value="NZ_AP025575.1"/>
</dbReference>
<evidence type="ECO:0000313" key="9">
    <source>
        <dbReference type="Proteomes" id="UP000253915"/>
    </source>
</evidence>
<proteinExistence type="predicted"/>
<dbReference type="Proteomes" id="UP000253857">
    <property type="component" value="Unassembled WGS sequence"/>
</dbReference>
<dbReference type="Proteomes" id="UP000436429">
    <property type="component" value="Unassembled WGS sequence"/>
</dbReference>